<feature type="signal peptide" evidence="1">
    <location>
        <begin position="1"/>
        <end position="23"/>
    </location>
</feature>
<keyword evidence="3" id="KW-1185">Reference proteome</keyword>
<reference evidence="2" key="1">
    <citation type="submission" date="2021-12" db="EMBL/GenBank/DDBJ databases">
        <authorList>
            <person name="King R."/>
        </authorList>
    </citation>
    <scope>NUCLEOTIDE SEQUENCE</scope>
</reference>
<keyword evidence="1" id="KW-0732">Signal</keyword>
<dbReference type="OrthoDB" id="2139606at2759"/>
<name>A0A9N8L7A6_CHRIL</name>
<dbReference type="Proteomes" id="UP001154114">
    <property type="component" value="Chromosome 23"/>
</dbReference>
<evidence type="ECO:0000313" key="3">
    <source>
        <dbReference type="Proteomes" id="UP001154114"/>
    </source>
</evidence>
<sequence>MDYKLVVLVLAAVALLIDNPVVADFFFNHPLPRLGHTHHGMKCVPGRTIMKVTERKNQNIKAGDSGSEEFSLRRTHMRRPTKDEYCRMCVCSADGKNEYCSNRPAENVNECLVIANVVEKWQAGLPFEHSKALSNRIRRDYIWHNDEIPYDPKAKCYRGHSYYSNSLTANSTDIDIGSDIDSLLNYPNEDTCYFCICSVDGYAAGCIHRDVQYCNFFRVIRDDKAIRDRYTALFDQDRPSYFRQLSWRMRRTMDSGMYDMVSNGIRLGGDTLCCSHPDGHRRQIHNDVRNKLRTLKKRLPKENLLGGSMRDDYVDFIVNND</sequence>
<organism evidence="2 3">
    <name type="scientific">Chrysodeixis includens</name>
    <name type="common">Soybean looper</name>
    <name type="synonym">Pseudoplusia includens</name>
    <dbReference type="NCBI Taxonomy" id="689277"/>
    <lineage>
        <taxon>Eukaryota</taxon>
        <taxon>Metazoa</taxon>
        <taxon>Ecdysozoa</taxon>
        <taxon>Arthropoda</taxon>
        <taxon>Hexapoda</taxon>
        <taxon>Insecta</taxon>
        <taxon>Pterygota</taxon>
        <taxon>Neoptera</taxon>
        <taxon>Endopterygota</taxon>
        <taxon>Lepidoptera</taxon>
        <taxon>Glossata</taxon>
        <taxon>Ditrysia</taxon>
        <taxon>Noctuoidea</taxon>
        <taxon>Noctuidae</taxon>
        <taxon>Plusiinae</taxon>
        <taxon>Chrysodeixis</taxon>
    </lineage>
</organism>
<evidence type="ECO:0000313" key="2">
    <source>
        <dbReference type="EMBL" id="CAD0205244.1"/>
    </source>
</evidence>
<dbReference type="EMBL" id="LR824026">
    <property type="protein sequence ID" value="CAD0205244.1"/>
    <property type="molecule type" value="Genomic_DNA"/>
</dbReference>
<gene>
    <name evidence="2" type="ORF">CINC_LOCUS7549</name>
</gene>
<evidence type="ECO:0000256" key="1">
    <source>
        <dbReference type="SAM" id="SignalP"/>
    </source>
</evidence>
<proteinExistence type="predicted"/>
<protein>
    <submittedName>
        <fullName evidence="2">Uncharacterized protein</fullName>
    </submittedName>
</protein>
<accession>A0A9N8L7A6</accession>
<dbReference type="AlphaFoldDB" id="A0A9N8L7A6"/>
<feature type="chain" id="PRO_5040198082" evidence="1">
    <location>
        <begin position="24"/>
        <end position="321"/>
    </location>
</feature>